<protein>
    <submittedName>
        <fullName evidence="2">RrF2 family transcriptional regulator</fullName>
    </submittedName>
</protein>
<dbReference type="PANTHER" id="PTHR33221:SF5">
    <property type="entry name" value="HTH-TYPE TRANSCRIPTIONAL REGULATOR ISCR"/>
    <property type="match status" value="1"/>
</dbReference>
<evidence type="ECO:0000256" key="1">
    <source>
        <dbReference type="ARBA" id="ARBA00023125"/>
    </source>
</evidence>
<dbReference type="SUPFAM" id="SSF46785">
    <property type="entry name" value="Winged helix' DNA-binding domain"/>
    <property type="match status" value="1"/>
</dbReference>
<reference evidence="2" key="1">
    <citation type="submission" date="2020-10" db="EMBL/GenBank/DDBJ databases">
        <authorList>
            <person name="Gilroy R."/>
        </authorList>
    </citation>
    <scope>NUCLEOTIDE SEQUENCE</scope>
    <source>
        <strain evidence="2">CHK184-25365</strain>
    </source>
</reference>
<dbReference type="EMBL" id="DVGY01000149">
    <property type="protein sequence ID" value="HIR41466.1"/>
    <property type="molecule type" value="Genomic_DNA"/>
</dbReference>
<comment type="caution">
    <text evidence="2">The sequence shown here is derived from an EMBL/GenBank/DDBJ whole genome shotgun (WGS) entry which is preliminary data.</text>
</comment>
<accession>A0A9D1AKK2</accession>
<dbReference type="Gene3D" id="1.10.10.10">
    <property type="entry name" value="Winged helix-like DNA-binding domain superfamily/Winged helix DNA-binding domain"/>
    <property type="match status" value="1"/>
</dbReference>
<keyword evidence="1" id="KW-0238">DNA-binding</keyword>
<evidence type="ECO:0000313" key="3">
    <source>
        <dbReference type="Proteomes" id="UP000886749"/>
    </source>
</evidence>
<dbReference type="NCBIfam" id="TIGR00738">
    <property type="entry name" value="rrf2_super"/>
    <property type="match status" value="1"/>
</dbReference>
<dbReference type="GO" id="GO:0003700">
    <property type="term" value="F:DNA-binding transcription factor activity"/>
    <property type="evidence" value="ECO:0007669"/>
    <property type="project" value="TreeGrafter"/>
</dbReference>
<evidence type="ECO:0000313" key="2">
    <source>
        <dbReference type="EMBL" id="HIR41466.1"/>
    </source>
</evidence>
<dbReference type="PANTHER" id="PTHR33221">
    <property type="entry name" value="WINGED HELIX-TURN-HELIX TRANSCRIPTIONAL REGULATOR, RRF2 FAMILY"/>
    <property type="match status" value="1"/>
</dbReference>
<dbReference type="InterPro" id="IPR036390">
    <property type="entry name" value="WH_DNA-bd_sf"/>
</dbReference>
<dbReference type="PROSITE" id="PS51197">
    <property type="entry name" value="HTH_RRF2_2"/>
    <property type="match status" value="1"/>
</dbReference>
<dbReference type="InterPro" id="IPR036388">
    <property type="entry name" value="WH-like_DNA-bd_sf"/>
</dbReference>
<dbReference type="GO" id="GO:0005829">
    <property type="term" value="C:cytosol"/>
    <property type="evidence" value="ECO:0007669"/>
    <property type="project" value="TreeGrafter"/>
</dbReference>
<dbReference type="Pfam" id="PF02082">
    <property type="entry name" value="Rrf2"/>
    <property type="match status" value="1"/>
</dbReference>
<gene>
    <name evidence="2" type="ORF">IAB36_06540</name>
</gene>
<sequence>MMISTRGRYAIRVMLDLAQHQQEGYQPMKEVAGRQGISLKYLEQILPALSRNGLVEGMHGKGGGYRLSRPPEEYTIWEILRLTEPHLAPVACLEEGAPPCNRADHCLTLPLWRELNRRMQEYLSGITLADLLYHPEKIEPVP</sequence>
<organism evidence="2 3">
    <name type="scientific">Candidatus Egerieicola pullicola</name>
    <dbReference type="NCBI Taxonomy" id="2840775"/>
    <lineage>
        <taxon>Bacteria</taxon>
        <taxon>Bacillati</taxon>
        <taxon>Bacillota</taxon>
        <taxon>Clostridia</taxon>
        <taxon>Eubacteriales</taxon>
        <taxon>Oscillospiraceae</taxon>
        <taxon>Oscillospiraceae incertae sedis</taxon>
        <taxon>Candidatus Egerieicola</taxon>
    </lineage>
</organism>
<dbReference type="Proteomes" id="UP000886749">
    <property type="component" value="Unassembled WGS sequence"/>
</dbReference>
<dbReference type="AlphaFoldDB" id="A0A9D1AKK2"/>
<proteinExistence type="predicted"/>
<dbReference type="GO" id="GO:0003677">
    <property type="term" value="F:DNA binding"/>
    <property type="evidence" value="ECO:0007669"/>
    <property type="project" value="UniProtKB-KW"/>
</dbReference>
<dbReference type="InterPro" id="IPR000944">
    <property type="entry name" value="Tscrpt_reg_Rrf2"/>
</dbReference>
<name>A0A9D1AKK2_9FIRM</name>
<reference evidence="2" key="2">
    <citation type="journal article" date="2021" name="PeerJ">
        <title>Extensive microbial diversity within the chicken gut microbiome revealed by metagenomics and culture.</title>
        <authorList>
            <person name="Gilroy R."/>
            <person name="Ravi A."/>
            <person name="Getino M."/>
            <person name="Pursley I."/>
            <person name="Horton D.L."/>
            <person name="Alikhan N.F."/>
            <person name="Baker D."/>
            <person name="Gharbi K."/>
            <person name="Hall N."/>
            <person name="Watson M."/>
            <person name="Adriaenssens E.M."/>
            <person name="Foster-Nyarko E."/>
            <person name="Jarju S."/>
            <person name="Secka A."/>
            <person name="Antonio M."/>
            <person name="Oren A."/>
            <person name="Chaudhuri R.R."/>
            <person name="La Ragione R."/>
            <person name="Hildebrand F."/>
            <person name="Pallen M.J."/>
        </authorList>
    </citation>
    <scope>NUCLEOTIDE SEQUENCE</scope>
    <source>
        <strain evidence="2">CHK184-25365</strain>
    </source>
</reference>